<evidence type="ECO:0000256" key="14">
    <source>
        <dbReference type="ARBA" id="ARBA00061377"/>
    </source>
</evidence>
<feature type="transmembrane region" description="Helical" evidence="18">
    <location>
        <begin position="513"/>
        <end position="536"/>
    </location>
</feature>
<feature type="chain" id="PRO_5018763261" description="Receptor-type tyrosine-protein phosphatase C" evidence="19">
    <location>
        <begin position="23"/>
        <end position="1232"/>
    </location>
</feature>
<evidence type="ECO:0000256" key="6">
    <source>
        <dbReference type="ARBA" id="ARBA00022729"/>
    </source>
</evidence>
<evidence type="ECO:0000256" key="13">
    <source>
        <dbReference type="ARBA" id="ARBA00051722"/>
    </source>
</evidence>
<comment type="subcellular location">
    <subcellularLocation>
        <location evidence="1">Cell membrane</location>
        <topology evidence="1">Single-pass type I membrane protein</topology>
    </subcellularLocation>
</comment>
<keyword evidence="3" id="KW-1003">Cell membrane</keyword>
<dbReference type="PANTHER" id="PTHR19134:SF539">
    <property type="entry name" value="RECEPTOR-TYPE TYROSINE-PROTEIN PHOSPHATASE C"/>
    <property type="match status" value="1"/>
</dbReference>
<evidence type="ECO:0000256" key="3">
    <source>
        <dbReference type="ARBA" id="ARBA00022475"/>
    </source>
</evidence>
<evidence type="ECO:0000256" key="18">
    <source>
        <dbReference type="SAM" id="Phobius"/>
    </source>
</evidence>
<feature type="domain" description="Tyrosine-protein phosphatase" evidence="20">
    <location>
        <begin position="582"/>
        <end position="840"/>
    </location>
</feature>
<dbReference type="RefSeq" id="XP_019730932.1">
    <property type="nucleotide sequence ID" value="XM_019875373.1"/>
</dbReference>
<dbReference type="Pfam" id="PF00102">
    <property type="entry name" value="Y_phosphatase"/>
    <property type="match status" value="2"/>
</dbReference>
<comment type="similarity">
    <text evidence="14">Belongs to the protein-tyrosine phosphatase family. Receptor class 1/6 subfamily.</text>
</comment>
<evidence type="ECO:0000256" key="10">
    <source>
        <dbReference type="ARBA" id="ARBA00022989"/>
    </source>
</evidence>
<feature type="compositionally biased region" description="Basic and acidic residues" evidence="17">
    <location>
        <begin position="923"/>
        <end position="932"/>
    </location>
</feature>
<keyword evidence="9" id="KW-0904">Protein phosphatase</keyword>
<dbReference type="InterPro" id="IPR013783">
    <property type="entry name" value="Ig-like_fold"/>
</dbReference>
<keyword evidence="6 19" id="KW-0732">Signal</keyword>
<dbReference type="InterPro" id="IPR016130">
    <property type="entry name" value="Tyr_Pase_AS"/>
</dbReference>
<evidence type="ECO:0000256" key="16">
    <source>
        <dbReference type="ARBA" id="ARBA00078812"/>
    </source>
</evidence>
<evidence type="ECO:0000259" key="21">
    <source>
        <dbReference type="PROSITE" id="PS50056"/>
    </source>
</evidence>
<dbReference type="Gene3D" id="3.90.190.10">
    <property type="entry name" value="Protein tyrosine phosphatase superfamily"/>
    <property type="match status" value="2"/>
</dbReference>
<dbReference type="GeneID" id="109519068"/>
<organism evidence="22 23">
    <name type="scientific">Hippocampus comes</name>
    <name type="common">Tiger tail seahorse</name>
    <dbReference type="NCBI Taxonomy" id="109280"/>
    <lineage>
        <taxon>Eukaryota</taxon>
        <taxon>Metazoa</taxon>
        <taxon>Chordata</taxon>
        <taxon>Craniata</taxon>
        <taxon>Vertebrata</taxon>
        <taxon>Euteleostomi</taxon>
        <taxon>Actinopterygii</taxon>
        <taxon>Neopterygii</taxon>
        <taxon>Teleostei</taxon>
        <taxon>Neoteleostei</taxon>
        <taxon>Acanthomorphata</taxon>
        <taxon>Syngnathiaria</taxon>
        <taxon>Syngnathiformes</taxon>
        <taxon>Syngnathoidei</taxon>
        <taxon>Syngnathidae</taxon>
        <taxon>Hippocampus</taxon>
    </lineage>
</organism>
<proteinExistence type="inferred from homology"/>
<dbReference type="SMART" id="SM00194">
    <property type="entry name" value="PTPc"/>
    <property type="match status" value="2"/>
</dbReference>
<keyword evidence="23" id="KW-1185">Reference proteome</keyword>
<evidence type="ECO:0000256" key="2">
    <source>
        <dbReference type="ARBA" id="ARBA00013064"/>
    </source>
</evidence>
<dbReference type="PANTHER" id="PTHR19134">
    <property type="entry name" value="RECEPTOR-TYPE TYROSINE-PROTEIN PHOSPHATASE"/>
    <property type="match status" value="1"/>
</dbReference>
<keyword evidence="8" id="KW-0378">Hydrolase</keyword>
<keyword evidence="5 18" id="KW-0812">Transmembrane</keyword>
<dbReference type="GO" id="GO:0005886">
    <property type="term" value="C:plasma membrane"/>
    <property type="evidence" value="ECO:0007669"/>
    <property type="project" value="UniProtKB-SubCell"/>
</dbReference>
<dbReference type="PRINTS" id="PR00700">
    <property type="entry name" value="PRTYPHPHTASE"/>
</dbReference>
<dbReference type="GO" id="GO:0004725">
    <property type="term" value="F:protein tyrosine phosphatase activity"/>
    <property type="evidence" value="ECO:0007669"/>
    <property type="project" value="UniProtKB-EC"/>
</dbReference>
<dbReference type="Gene3D" id="2.60.40.10">
    <property type="entry name" value="Immunoglobulins"/>
    <property type="match status" value="1"/>
</dbReference>
<evidence type="ECO:0000256" key="8">
    <source>
        <dbReference type="ARBA" id="ARBA00022801"/>
    </source>
</evidence>
<dbReference type="SMART" id="SM00060">
    <property type="entry name" value="FN3"/>
    <property type="match status" value="2"/>
</dbReference>
<feature type="domain" description="Tyrosine specific protein phosphatases" evidence="21">
    <location>
        <begin position="1061"/>
        <end position="1139"/>
    </location>
</feature>
<evidence type="ECO:0000256" key="7">
    <source>
        <dbReference type="ARBA" id="ARBA00022737"/>
    </source>
</evidence>
<reference evidence="22" key="1">
    <citation type="submission" date="2025-08" db="UniProtKB">
        <authorList>
            <consortium name="Ensembl"/>
        </authorList>
    </citation>
    <scope>IDENTIFICATION</scope>
</reference>
<feature type="region of interest" description="Disordered" evidence="17">
    <location>
        <begin position="919"/>
        <end position="943"/>
    </location>
</feature>
<dbReference type="SUPFAM" id="SSF52799">
    <property type="entry name" value="(Phosphotyrosine protein) phosphatases II"/>
    <property type="match status" value="2"/>
</dbReference>
<keyword evidence="11 18" id="KW-0472">Membrane</keyword>
<evidence type="ECO:0000256" key="11">
    <source>
        <dbReference type="ARBA" id="ARBA00023136"/>
    </source>
</evidence>
<evidence type="ECO:0000313" key="22">
    <source>
        <dbReference type="Ensembl" id="ENSHCOP00000005914.1"/>
    </source>
</evidence>
<dbReference type="CTD" id="5788"/>
<evidence type="ECO:0000256" key="1">
    <source>
        <dbReference type="ARBA" id="ARBA00004251"/>
    </source>
</evidence>
<dbReference type="InterPro" id="IPR050348">
    <property type="entry name" value="Protein-Tyr_Phosphatase"/>
</dbReference>
<dbReference type="Proteomes" id="UP000264820">
    <property type="component" value="Unplaced"/>
</dbReference>
<evidence type="ECO:0000256" key="5">
    <source>
        <dbReference type="ARBA" id="ARBA00022692"/>
    </source>
</evidence>
<dbReference type="OMA" id="IHGYWGP"/>
<feature type="domain" description="Tyrosine-protein phosphatase" evidence="20">
    <location>
        <begin position="872"/>
        <end position="1148"/>
    </location>
</feature>
<dbReference type="EC" id="3.1.3.48" evidence="2"/>
<dbReference type="SMART" id="SM00404">
    <property type="entry name" value="PTPc_motif"/>
    <property type="match status" value="2"/>
</dbReference>
<dbReference type="InterPro" id="IPR029021">
    <property type="entry name" value="Prot-tyrosine_phosphatase-like"/>
</dbReference>
<evidence type="ECO:0000256" key="19">
    <source>
        <dbReference type="SAM" id="SignalP"/>
    </source>
</evidence>
<comment type="catalytic activity">
    <reaction evidence="13">
        <text>O-phospho-L-tyrosyl-[protein] + H2O = L-tyrosyl-[protein] + phosphate</text>
        <dbReference type="Rhea" id="RHEA:10684"/>
        <dbReference type="Rhea" id="RHEA-COMP:10136"/>
        <dbReference type="Rhea" id="RHEA-COMP:20101"/>
        <dbReference type="ChEBI" id="CHEBI:15377"/>
        <dbReference type="ChEBI" id="CHEBI:43474"/>
        <dbReference type="ChEBI" id="CHEBI:46858"/>
        <dbReference type="ChEBI" id="CHEBI:61978"/>
        <dbReference type="EC" id="3.1.3.48"/>
    </reaction>
</comment>
<reference evidence="22" key="2">
    <citation type="submission" date="2025-09" db="UniProtKB">
        <authorList>
            <consortium name="Ensembl"/>
        </authorList>
    </citation>
    <scope>IDENTIFICATION</scope>
</reference>
<dbReference type="FunFam" id="3.90.190.10:FF:000033">
    <property type="entry name" value="receptor-type tyrosine-protein phosphatase C isoform X1"/>
    <property type="match status" value="1"/>
</dbReference>
<evidence type="ECO:0000313" key="23">
    <source>
        <dbReference type="Proteomes" id="UP000264820"/>
    </source>
</evidence>
<dbReference type="InterPro" id="IPR000387">
    <property type="entry name" value="Tyr_Pase_dom"/>
</dbReference>
<dbReference type="PROSITE" id="PS00383">
    <property type="entry name" value="TYR_PHOSPHATASE_1"/>
    <property type="match status" value="2"/>
</dbReference>
<feature type="domain" description="Tyrosine specific protein phosphatases" evidence="21">
    <location>
        <begin position="760"/>
        <end position="831"/>
    </location>
</feature>
<dbReference type="InterPro" id="IPR003595">
    <property type="entry name" value="Tyr_Pase_cat"/>
</dbReference>
<dbReference type="InterPro" id="IPR000242">
    <property type="entry name" value="PTP_cat"/>
</dbReference>
<accession>A0A3Q3D8R4</accession>
<evidence type="ECO:0000256" key="15">
    <source>
        <dbReference type="ARBA" id="ARBA00073601"/>
    </source>
</evidence>
<evidence type="ECO:0000256" key="4">
    <source>
        <dbReference type="ARBA" id="ARBA00022553"/>
    </source>
</evidence>
<sequence>MEGHCGLWTLLLWAAIISPASCQSRIAPTPAKEATDAKISNSSSTVFPTNFPQILNEETTKNAIIPIQCSYTVTPIKYGFRFNINRSFTGMYTIILTEDGVPLKKNYNETPVDILKLKPCTAYDHQVQYPASDGNIVTCNFRDGTQKTLTGNMSQDDITFGRCKTGCLSLSTKWNISTSLSLPNHAHLERCDNNLCLRPAYAAICSNLTTTFTCASRNSSFTLTEFISADFLPGFSNVIAQNVSVSHPAEITAELPPQCSNLTVVYSCLDGKIPKNVSDLEPFTDYICTGQIWEFDVIKANLTPLSVRIDCDLEIQTVATSNTDTSVVLAWTATSENCADVISGLNQLTYKCACVPQTEKSNAAIDLPSKQNETHVGCIVERLDPYTNYTCEIQPVYRNQYVGQAKKHNFTTAIGVPEGISKLHAVVVNNNIIEVKCVHSNKFNGPKKKLNAILYQDKTLVQRKNKTDSNCKFLFQDLSYSTTYRVEIFASNQEFSSPAWEETLTTHYNDKALTGFLVFLIIFTSVALLVVIYRIYLVKRQRFRDMSENMLLIPNATSVEPIEANILLEAYKSKLADEGRLFLAEFQSIPKIFTRYTVREAKKNCNFPKNRYVDILPYDYNRVQLSTGNGAAGCDYINASFIDGYKESKKYIAAQGPKEETVCDFWRMIWEQRSSIIVMVTRCEEGNKNKCVQYWPSSDQETEMFEEFGVKLNAEDHFPDYSIRRLNLTNSKENAEREVTHIQFISWPDHGVPEEPHLLLKLRRRVNSFKNVFSGPIVVHCSAGVGRTGTYIGIDAMMECLEAESKVDIYGYVFKLRKQRCFMVQVEAQYILIHQALLEHNQFGETEISLSELHSSLSILKENNSDNEPTLLEDEFDRLPTYYNLKTSNTGITEENKQKNRCSSVIPYDYNRVLLYEGSSQDSNHDEGHEEASSDSEDDSESTKYINASSIHGYWGPHSFITAQTPLANTVGDFWLMVYQKKVSTIVMLSGASADEKESAYWEEEKSTFEDIEVEVTSTDASPNTIKRDMLINHIKRKESRVVKHVQFLKWVNREVLENPQDLTDMIKEVKHNCDCGKAQRGPPVVVHCSDGSSRCGVFCALWSLLDSAENEKVVDVFNVSRTLRKDRHAMIASLDQYRFLYDALDGVYPVQNGEVKAVRASEADSVQLVNETLSGQETEEKTADVASNTEMGQQKAAESDPVVPQGGQEDKKEAEKLSGSLTETHGVTPEV</sequence>
<dbReference type="Ensembl" id="ENSHCOT00000004555.1">
    <property type="protein sequence ID" value="ENSHCOP00000005914.1"/>
    <property type="gene ID" value="ENSHCOG00000007623.1"/>
</dbReference>
<dbReference type="OrthoDB" id="5794147at2759"/>
<keyword evidence="4" id="KW-0597">Phosphoprotein</keyword>
<dbReference type="PROSITE" id="PS50055">
    <property type="entry name" value="TYR_PHOSPHATASE_PTP"/>
    <property type="match status" value="2"/>
</dbReference>
<dbReference type="SUPFAM" id="SSF49265">
    <property type="entry name" value="Fibronectin type III"/>
    <property type="match status" value="1"/>
</dbReference>
<dbReference type="STRING" id="109280.ENSHCOP00000005914"/>
<evidence type="ECO:0000256" key="12">
    <source>
        <dbReference type="ARBA" id="ARBA00023180"/>
    </source>
</evidence>
<evidence type="ECO:0000256" key="17">
    <source>
        <dbReference type="SAM" id="MobiDB-lite"/>
    </source>
</evidence>
<keyword evidence="10 18" id="KW-1133">Transmembrane helix</keyword>
<dbReference type="AlphaFoldDB" id="A0A3Q3D8R4"/>
<dbReference type="InterPro" id="IPR036116">
    <property type="entry name" value="FN3_sf"/>
</dbReference>
<protein>
    <recommendedName>
        <fullName evidence="15">Receptor-type tyrosine-protein phosphatase C</fullName>
        <ecNumber evidence="2">3.1.3.48</ecNumber>
    </recommendedName>
    <alternativeName>
        <fullName evidence="16">Leukocyte common antigen</fullName>
    </alternativeName>
</protein>
<feature type="signal peptide" evidence="19">
    <location>
        <begin position="1"/>
        <end position="22"/>
    </location>
</feature>
<name>A0A3Q3D8R4_HIPCM</name>
<feature type="region of interest" description="Disordered" evidence="17">
    <location>
        <begin position="1172"/>
        <end position="1232"/>
    </location>
</feature>
<keyword evidence="7" id="KW-0677">Repeat</keyword>
<dbReference type="FunFam" id="3.90.190.10:FF:000042">
    <property type="entry name" value="receptor-type tyrosine-protein phosphatase C isoform X1"/>
    <property type="match status" value="1"/>
</dbReference>
<evidence type="ECO:0000259" key="20">
    <source>
        <dbReference type="PROSITE" id="PS50055"/>
    </source>
</evidence>
<dbReference type="InterPro" id="IPR003961">
    <property type="entry name" value="FN3_dom"/>
</dbReference>
<evidence type="ECO:0000256" key="9">
    <source>
        <dbReference type="ARBA" id="ARBA00022912"/>
    </source>
</evidence>
<keyword evidence="12" id="KW-0325">Glycoprotein</keyword>
<dbReference type="PROSITE" id="PS50056">
    <property type="entry name" value="TYR_PHOSPHATASE_2"/>
    <property type="match status" value="2"/>
</dbReference>
<dbReference type="GeneTree" id="ENSGT00940000167793"/>